<evidence type="ECO:0000256" key="2">
    <source>
        <dbReference type="ARBA" id="ARBA00007647"/>
    </source>
</evidence>
<evidence type="ECO:0000256" key="5">
    <source>
        <dbReference type="ARBA" id="ARBA00022692"/>
    </source>
</evidence>
<dbReference type="GO" id="GO:0016020">
    <property type="term" value="C:membrane"/>
    <property type="evidence" value="ECO:0007669"/>
    <property type="project" value="UniProtKB-SubCell"/>
</dbReference>
<keyword evidence="4" id="KW-0808">Transferase</keyword>
<dbReference type="EMBL" id="HBGH01002933">
    <property type="protein sequence ID" value="CAD9227331.1"/>
    <property type="molecule type" value="Transcribed_RNA"/>
</dbReference>
<dbReference type="GO" id="GO:0016757">
    <property type="term" value="F:glycosyltransferase activity"/>
    <property type="evidence" value="ECO:0007669"/>
    <property type="project" value="UniProtKB-KW"/>
</dbReference>
<keyword evidence="3" id="KW-0328">Glycosyltransferase</keyword>
<evidence type="ECO:0000313" key="8">
    <source>
        <dbReference type="EMBL" id="CAD9227331.1"/>
    </source>
</evidence>
<gene>
    <name evidence="8" type="ORF">CCAE0312_LOCUS1580</name>
</gene>
<comment type="subcellular location">
    <subcellularLocation>
        <location evidence="1">Membrane</location>
        <topology evidence="1">Single-pass membrane protein</topology>
    </subcellularLocation>
</comment>
<dbReference type="Pfam" id="PF01697">
    <property type="entry name" value="Glyco_transf_92"/>
    <property type="match status" value="1"/>
</dbReference>
<dbReference type="PANTHER" id="PTHR21461:SF69">
    <property type="entry name" value="GLYCOSYLTRANSFERASE FAMILY 92 PROTEIN"/>
    <property type="match status" value="1"/>
</dbReference>
<protein>
    <submittedName>
        <fullName evidence="8">Uncharacterized protein</fullName>
    </submittedName>
</protein>
<name>A0A7S1T835_9RHOD</name>
<proteinExistence type="inferred from homology"/>
<dbReference type="AlphaFoldDB" id="A0A7S1T835"/>
<evidence type="ECO:0000256" key="1">
    <source>
        <dbReference type="ARBA" id="ARBA00004167"/>
    </source>
</evidence>
<keyword evidence="7" id="KW-0472">Membrane</keyword>
<evidence type="ECO:0000256" key="6">
    <source>
        <dbReference type="ARBA" id="ARBA00022989"/>
    </source>
</evidence>
<dbReference type="PANTHER" id="PTHR21461">
    <property type="entry name" value="GLYCOSYLTRANSFERASE FAMILY 92 PROTEIN"/>
    <property type="match status" value="1"/>
</dbReference>
<comment type="similarity">
    <text evidence="2">Belongs to the glycosyltransferase 92 family.</text>
</comment>
<sequence>MIRRGSRSRMSPVDAQGRRRMSSTFWVLTIGFAAFVVAAPLFRPGAQMFVGKSILEEGVYEFERQTDDVRLLGERFRAIRDGFEELRERATATWLSKERTEQVDEREVRDDQDVVLAAIPSDLVRAGEKIVLVGKFPSLNNHTREAADCKLLCVFDFSAAIDDDTMRFLPNERWQSDPSDELSLKFVKLEVDGSIQLEEPIEWSSSDSTMAECRVPNILANKNASVLTAIVSVTLKCLDNPQPKNARVALSIATVSVSEDALEMPDSRLRYRSLDQNELARRTYPADGANHDACLCAVLPSGGPSVEWIEFHKGLGISRFMLYGNGFSTESHSVLSSYLHSLDVRLVNWPFSPQSFHDGLEDQAFAHCLETFGARPLMLKARKDGRFMINDAIRAFSLGLPRCEWIGFLGGFDFMFTKASESSRENALTSMLRRLDCRESSRTEDCYKKGVGRIHRIPFGHSNVLQIADGWRLMTFTNRAPFVESKTRAIVRRRIVRAFEFSNGTSHLVQPLVNDGLDPAKVSLPIGMVEAMKSLSSEELTRLGLIVHDYSIGSWSEFSRHWKEQKARCNGNMVFFDQIDEEIRSGRRQSWPTTVDFLKANATGLCTGEVFPYGTDSLEVTNLVNSSQITRHPLVVAMRKRLADLQPSEDPVSVSDLILTPAQR</sequence>
<dbReference type="GO" id="GO:0005737">
    <property type="term" value="C:cytoplasm"/>
    <property type="evidence" value="ECO:0007669"/>
    <property type="project" value="TreeGrafter"/>
</dbReference>
<dbReference type="InterPro" id="IPR008166">
    <property type="entry name" value="Glyco_transf_92"/>
</dbReference>
<evidence type="ECO:0000256" key="3">
    <source>
        <dbReference type="ARBA" id="ARBA00022676"/>
    </source>
</evidence>
<accession>A0A7S1T835</accession>
<keyword evidence="5" id="KW-0812">Transmembrane</keyword>
<reference evidence="8" key="1">
    <citation type="submission" date="2021-01" db="EMBL/GenBank/DDBJ databases">
        <authorList>
            <person name="Corre E."/>
            <person name="Pelletier E."/>
            <person name="Niang G."/>
            <person name="Scheremetjew M."/>
            <person name="Finn R."/>
            <person name="Kale V."/>
            <person name="Holt S."/>
            <person name="Cochrane G."/>
            <person name="Meng A."/>
            <person name="Brown T."/>
            <person name="Cohen L."/>
        </authorList>
    </citation>
    <scope>NUCLEOTIDE SEQUENCE</scope>
    <source>
        <strain evidence="8">SAG 36.94</strain>
    </source>
</reference>
<evidence type="ECO:0000256" key="4">
    <source>
        <dbReference type="ARBA" id="ARBA00022679"/>
    </source>
</evidence>
<evidence type="ECO:0000256" key="7">
    <source>
        <dbReference type="ARBA" id="ARBA00023136"/>
    </source>
</evidence>
<keyword evidence="6" id="KW-1133">Transmembrane helix</keyword>
<organism evidence="8">
    <name type="scientific">Compsopogon caeruleus</name>
    <dbReference type="NCBI Taxonomy" id="31354"/>
    <lineage>
        <taxon>Eukaryota</taxon>
        <taxon>Rhodophyta</taxon>
        <taxon>Compsopogonophyceae</taxon>
        <taxon>Compsopogonales</taxon>
        <taxon>Compsopogonaceae</taxon>
        <taxon>Compsopogon</taxon>
    </lineage>
</organism>